<feature type="region of interest" description="Disordered" evidence="1">
    <location>
        <begin position="20"/>
        <end position="39"/>
    </location>
</feature>
<reference evidence="2 3" key="1">
    <citation type="journal article" date="2020" name="ISME J.">
        <title>Uncovering the hidden diversity of litter-decomposition mechanisms in mushroom-forming fungi.</title>
        <authorList>
            <person name="Floudas D."/>
            <person name="Bentzer J."/>
            <person name="Ahren D."/>
            <person name="Johansson T."/>
            <person name="Persson P."/>
            <person name="Tunlid A."/>
        </authorList>
    </citation>
    <scope>NUCLEOTIDE SEQUENCE [LARGE SCALE GENOMIC DNA]</scope>
    <source>
        <strain evidence="2 3">CBS 291.85</strain>
    </source>
</reference>
<feature type="compositionally biased region" description="Low complexity" evidence="1">
    <location>
        <begin position="20"/>
        <end position="38"/>
    </location>
</feature>
<protein>
    <submittedName>
        <fullName evidence="2">Uncharacterized protein</fullName>
    </submittedName>
</protein>
<sequence>MILGRHHRKTAKFVTYAFQESTASEPSPASSVSCSHGSQAPTTLFSHDTIYPIYFTSTWDRFVAYSRVIHDGENDSDGPRTPKPSPRRI</sequence>
<dbReference type="AlphaFoldDB" id="A0A8H5C5E4"/>
<accession>A0A8H5C5E4</accession>
<name>A0A8H5C5E4_9AGAR</name>
<proteinExistence type="predicted"/>
<keyword evidence="3" id="KW-1185">Reference proteome</keyword>
<dbReference type="EMBL" id="JAACJM010000263">
    <property type="protein sequence ID" value="KAF5334282.1"/>
    <property type="molecule type" value="Genomic_DNA"/>
</dbReference>
<organism evidence="2 3">
    <name type="scientific">Tetrapyrgos nigripes</name>
    <dbReference type="NCBI Taxonomy" id="182062"/>
    <lineage>
        <taxon>Eukaryota</taxon>
        <taxon>Fungi</taxon>
        <taxon>Dikarya</taxon>
        <taxon>Basidiomycota</taxon>
        <taxon>Agaricomycotina</taxon>
        <taxon>Agaricomycetes</taxon>
        <taxon>Agaricomycetidae</taxon>
        <taxon>Agaricales</taxon>
        <taxon>Marasmiineae</taxon>
        <taxon>Marasmiaceae</taxon>
        <taxon>Tetrapyrgos</taxon>
    </lineage>
</organism>
<feature type="compositionally biased region" description="Basic and acidic residues" evidence="1">
    <location>
        <begin position="70"/>
        <end position="80"/>
    </location>
</feature>
<comment type="caution">
    <text evidence="2">The sequence shown here is derived from an EMBL/GenBank/DDBJ whole genome shotgun (WGS) entry which is preliminary data.</text>
</comment>
<gene>
    <name evidence="2" type="ORF">D9758_015552</name>
</gene>
<evidence type="ECO:0000313" key="3">
    <source>
        <dbReference type="Proteomes" id="UP000559256"/>
    </source>
</evidence>
<evidence type="ECO:0000256" key="1">
    <source>
        <dbReference type="SAM" id="MobiDB-lite"/>
    </source>
</evidence>
<dbReference type="Proteomes" id="UP000559256">
    <property type="component" value="Unassembled WGS sequence"/>
</dbReference>
<feature type="region of interest" description="Disordered" evidence="1">
    <location>
        <begin position="70"/>
        <end position="89"/>
    </location>
</feature>
<evidence type="ECO:0000313" key="2">
    <source>
        <dbReference type="EMBL" id="KAF5334282.1"/>
    </source>
</evidence>